<sequence>MLGIDYSSSDEEEALPATKPEVRPTHSLKGRPIATNIELTNVPTVVAPPPAPLSEPAPLEQPPVPSDPINGPSQVPTVTPPPPEEESADDVIPGSPYTSNRALVQNLTLPTVPNFDIPPSPPGSPPQKATKKFAQFLELKKKGQHFNQRLEGSSVLRDPGHLQRLLDFAGISEEDSYTSTLSDNVAVPAVFPEQAYVEELRASQKRIEKAQGQERSKAPREAVEFVSATNSADLRKGQLSGSSSQSTSKRKELEHRSRESSSSGGIRKGRSRSPKRRR</sequence>
<dbReference type="GO" id="GO:0006355">
    <property type="term" value="P:regulation of DNA-templated transcription"/>
    <property type="evidence" value="ECO:0007669"/>
    <property type="project" value="InterPro"/>
</dbReference>
<feature type="region of interest" description="Disordered" evidence="1">
    <location>
        <begin position="1"/>
        <end position="130"/>
    </location>
</feature>
<dbReference type="InterPro" id="IPR012479">
    <property type="entry name" value="SAP30BP"/>
</dbReference>
<evidence type="ECO:0000256" key="1">
    <source>
        <dbReference type="SAM" id="MobiDB-lite"/>
    </source>
</evidence>
<organism evidence="2 3">
    <name type="scientific">Neocucurbitaria cava</name>
    <dbReference type="NCBI Taxonomy" id="798079"/>
    <lineage>
        <taxon>Eukaryota</taxon>
        <taxon>Fungi</taxon>
        <taxon>Dikarya</taxon>
        <taxon>Ascomycota</taxon>
        <taxon>Pezizomycotina</taxon>
        <taxon>Dothideomycetes</taxon>
        <taxon>Pleosporomycetidae</taxon>
        <taxon>Pleosporales</taxon>
        <taxon>Pleosporineae</taxon>
        <taxon>Cucurbitariaceae</taxon>
        <taxon>Neocucurbitaria</taxon>
    </lineage>
</organism>
<proteinExistence type="predicted"/>
<reference evidence="2" key="1">
    <citation type="submission" date="2022-10" db="EMBL/GenBank/DDBJ databases">
        <title>Tapping the CABI collections for fungal endophytes: first genome assemblies for Collariella, Neodidymelliopsis, Ascochyta clinopodiicola, Didymella pomorum, Didymosphaeria variabile, Neocosmospora piperis and Neocucurbitaria cava.</title>
        <authorList>
            <person name="Hill R."/>
        </authorList>
    </citation>
    <scope>NUCLEOTIDE SEQUENCE</scope>
    <source>
        <strain evidence="2">IMI 356814</strain>
    </source>
</reference>
<evidence type="ECO:0000313" key="3">
    <source>
        <dbReference type="Proteomes" id="UP001140560"/>
    </source>
</evidence>
<dbReference type="Pfam" id="PF07818">
    <property type="entry name" value="HCNGP"/>
    <property type="match status" value="1"/>
</dbReference>
<dbReference type="GO" id="GO:0005634">
    <property type="term" value="C:nucleus"/>
    <property type="evidence" value="ECO:0007669"/>
    <property type="project" value="TreeGrafter"/>
</dbReference>
<dbReference type="PANTHER" id="PTHR13464">
    <property type="entry name" value="TRANSCRIPTIONAL REGULATOR PROTEIN HCNGP"/>
    <property type="match status" value="1"/>
</dbReference>
<dbReference type="AlphaFoldDB" id="A0A9W9CLU4"/>
<dbReference type="Proteomes" id="UP001140560">
    <property type="component" value="Unassembled WGS sequence"/>
</dbReference>
<feature type="compositionally biased region" description="Polar residues" evidence="1">
    <location>
        <begin position="96"/>
        <end position="111"/>
    </location>
</feature>
<feature type="compositionally biased region" description="Basic and acidic residues" evidence="1">
    <location>
        <begin position="203"/>
        <end position="223"/>
    </location>
</feature>
<feature type="compositionally biased region" description="Pro residues" evidence="1">
    <location>
        <begin position="116"/>
        <end position="125"/>
    </location>
</feature>
<accession>A0A9W9CLU4</accession>
<feature type="compositionally biased region" description="Pro residues" evidence="1">
    <location>
        <begin position="46"/>
        <end position="66"/>
    </location>
</feature>
<feature type="compositionally biased region" description="Basic residues" evidence="1">
    <location>
        <begin position="267"/>
        <end position="278"/>
    </location>
</feature>
<keyword evidence="3" id="KW-1185">Reference proteome</keyword>
<feature type="compositionally biased region" description="Low complexity" evidence="1">
    <location>
        <begin position="237"/>
        <end position="247"/>
    </location>
</feature>
<comment type="caution">
    <text evidence="2">The sequence shown here is derived from an EMBL/GenBank/DDBJ whole genome shotgun (WGS) entry which is preliminary data.</text>
</comment>
<dbReference type="EMBL" id="JAPEUY010000008">
    <property type="protein sequence ID" value="KAJ4370542.1"/>
    <property type="molecule type" value="Genomic_DNA"/>
</dbReference>
<gene>
    <name evidence="2" type="ORF">N0V83_005063</name>
</gene>
<evidence type="ECO:0000313" key="2">
    <source>
        <dbReference type="EMBL" id="KAJ4370542.1"/>
    </source>
</evidence>
<protein>
    <recommendedName>
        <fullName evidence="4">HCNGP-like protein</fullName>
    </recommendedName>
</protein>
<feature type="region of interest" description="Disordered" evidence="1">
    <location>
        <begin position="203"/>
        <end position="278"/>
    </location>
</feature>
<name>A0A9W9CLU4_9PLEO</name>
<dbReference type="OrthoDB" id="1714508at2759"/>
<evidence type="ECO:0008006" key="4">
    <source>
        <dbReference type="Google" id="ProtNLM"/>
    </source>
</evidence>
<dbReference type="PANTHER" id="PTHR13464:SF0">
    <property type="entry name" value="SAP30-BINDING PROTEIN"/>
    <property type="match status" value="1"/>
</dbReference>
<feature type="compositionally biased region" description="Basic and acidic residues" evidence="1">
    <location>
        <begin position="249"/>
        <end position="259"/>
    </location>
</feature>